<name>A0ABT7AYR8_9CYAN</name>
<proteinExistence type="predicted"/>
<dbReference type="Proteomes" id="UP001235303">
    <property type="component" value="Unassembled WGS sequence"/>
</dbReference>
<sequence>MFDFLPLSSTSYRRCMAIATISSLVGLSLNFNPSPTFAQSSSGGEQVVYVPQLQELQWQSWEDPPPGLPIRRGAAGSRTGCTMKPETGGEYQPLSSIVPIHTFGLTTQASPTLYFYVPPNQVDVAEFVLEDQTGHQVVQVELALNQQSGIVAVNLADLPNSPTLDVNRVYVGYFQLNCNGQLVDYVSTGIKRISLERTQQAELAEGAIADKIRFYTQNGIWYDLLQTLIEADPDRSRLPLNLTTLFSAEKIELQHLLPVINPSRPAALSLSPSMD</sequence>
<dbReference type="RefSeq" id="WP_283755343.1">
    <property type="nucleotide sequence ID" value="NZ_JAQOSP010000118.1"/>
</dbReference>
<protein>
    <submittedName>
        <fullName evidence="1">DUF928 domain-containing protein</fullName>
    </submittedName>
</protein>
<comment type="caution">
    <text evidence="1">The sequence shown here is derived from an EMBL/GenBank/DDBJ whole genome shotgun (WGS) entry which is preliminary data.</text>
</comment>
<organism evidence="1 2">
    <name type="scientific">Roseofilum acuticapitatum BLCC-M154</name>
    <dbReference type="NCBI Taxonomy" id="3022444"/>
    <lineage>
        <taxon>Bacteria</taxon>
        <taxon>Bacillati</taxon>
        <taxon>Cyanobacteriota</taxon>
        <taxon>Cyanophyceae</taxon>
        <taxon>Desertifilales</taxon>
        <taxon>Desertifilaceae</taxon>
        <taxon>Roseofilum</taxon>
        <taxon>Roseofilum acuticapitatum</taxon>
    </lineage>
</organism>
<gene>
    <name evidence="1" type="ORF">PMG71_19340</name>
</gene>
<dbReference type="EMBL" id="JAQOSP010000118">
    <property type="protein sequence ID" value="MDJ1171589.1"/>
    <property type="molecule type" value="Genomic_DNA"/>
</dbReference>
<dbReference type="InterPro" id="IPR010328">
    <property type="entry name" value="DUF928"/>
</dbReference>
<accession>A0ABT7AYR8</accession>
<dbReference type="Pfam" id="PF06051">
    <property type="entry name" value="DUF928"/>
    <property type="match status" value="1"/>
</dbReference>
<evidence type="ECO:0000313" key="2">
    <source>
        <dbReference type="Proteomes" id="UP001235303"/>
    </source>
</evidence>
<evidence type="ECO:0000313" key="1">
    <source>
        <dbReference type="EMBL" id="MDJ1171589.1"/>
    </source>
</evidence>
<keyword evidence="2" id="KW-1185">Reference proteome</keyword>
<reference evidence="1 2" key="1">
    <citation type="submission" date="2023-01" db="EMBL/GenBank/DDBJ databases">
        <title>Novel diversity within Roseofilum (Cyanobacteria; Desertifilaceae) from marine benthic mats with descriptions of four novel species.</title>
        <authorList>
            <person name="Wang Y."/>
            <person name="Berthold D.E."/>
            <person name="Hu J."/>
            <person name="Lefler F.W."/>
            <person name="Laughinghouse H.D. IV."/>
        </authorList>
    </citation>
    <scope>NUCLEOTIDE SEQUENCE [LARGE SCALE GENOMIC DNA]</scope>
    <source>
        <strain evidence="1 2">BLCC-M154</strain>
    </source>
</reference>